<reference evidence="1 4" key="2">
    <citation type="submission" date="2016-10" db="EMBL/GenBank/DDBJ databases">
        <title>Hydorgenophaga sp. LPB0072 isolated from gastropod.</title>
        <authorList>
            <person name="Kim E."/>
            <person name="Yi H."/>
        </authorList>
    </citation>
    <scope>NUCLEOTIDE SEQUENCE [LARGE SCALE GENOMIC DNA]</scope>
    <source>
        <strain evidence="1 4">LPB0072</strain>
    </source>
</reference>
<dbReference type="EMBL" id="CP017476">
    <property type="protein sequence ID" value="AOW15874.1"/>
    <property type="molecule type" value="Genomic_DNA"/>
</dbReference>
<dbReference type="EMBL" id="LVWD01000015">
    <property type="protein sequence ID" value="OAD41524.1"/>
    <property type="molecule type" value="Genomic_DNA"/>
</dbReference>
<dbReference type="AlphaFoldDB" id="A0A167HP76"/>
<evidence type="ECO:0000313" key="1">
    <source>
        <dbReference type="EMBL" id="AOW15874.1"/>
    </source>
</evidence>
<reference evidence="2 3" key="1">
    <citation type="submission" date="2016-02" db="EMBL/GenBank/DDBJ databases">
        <title>Draft genome sequence of Hydrogenophaga sp. LPB0072.</title>
        <authorList>
            <person name="Shin S.-K."/>
            <person name="Yi H."/>
        </authorList>
    </citation>
    <scope>NUCLEOTIDE SEQUENCE [LARGE SCALE GENOMIC DNA]</scope>
    <source>
        <strain evidence="2 3">LPB0072</strain>
    </source>
</reference>
<keyword evidence="3" id="KW-1185">Reference proteome</keyword>
<evidence type="ECO:0000313" key="2">
    <source>
        <dbReference type="EMBL" id="OAD41524.1"/>
    </source>
</evidence>
<organism evidence="1 4">
    <name type="scientific">Hydrogenophaga crassostreae</name>
    <dbReference type="NCBI Taxonomy" id="1763535"/>
    <lineage>
        <taxon>Bacteria</taxon>
        <taxon>Pseudomonadati</taxon>
        <taxon>Pseudomonadota</taxon>
        <taxon>Betaproteobacteria</taxon>
        <taxon>Burkholderiales</taxon>
        <taxon>Comamonadaceae</taxon>
        <taxon>Hydrogenophaga</taxon>
    </lineage>
</organism>
<evidence type="ECO:0000313" key="4">
    <source>
        <dbReference type="Proteomes" id="UP000185680"/>
    </source>
</evidence>
<protein>
    <submittedName>
        <fullName evidence="1">Uncharacterized protein</fullName>
    </submittedName>
</protein>
<dbReference type="Proteomes" id="UP000185680">
    <property type="component" value="Chromosome"/>
</dbReference>
<dbReference type="RefSeq" id="WP_066091270.1">
    <property type="nucleotide sequence ID" value="NZ_CP017476.1"/>
</dbReference>
<gene>
    <name evidence="1" type="ORF">LPB072_20815</name>
    <name evidence="2" type="ORF">LPB72_12480</name>
</gene>
<name>A0A167HP76_9BURK</name>
<dbReference type="OrthoDB" id="5297048at2"/>
<accession>A0A167HP76</accession>
<evidence type="ECO:0000313" key="3">
    <source>
        <dbReference type="Proteomes" id="UP000185657"/>
    </source>
</evidence>
<sequence>MRSQVKVSWGDANTYLFDLDEVQPMPHEQARIWLDQQFQAWDCDPIRLSGKVLTADKVLLVAQAAGKQQFALPENREWALTFSRAASAALAKPVVTVDLATMAIGY</sequence>
<proteinExistence type="predicted"/>
<dbReference type="KEGG" id="hyl:LPB072_20815"/>
<dbReference type="Proteomes" id="UP000185657">
    <property type="component" value="Unassembled WGS sequence"/>
</dbReference>
<dbReference type="STRING" id="1763535.LPB072_20815"/>